<dbReference type="AlphaFoldDB" id="A0A5M8NWZ4"/>
<gene>
    <name evidence="1" type="ORF">EZS26_002934</name>
</gene>
<dbReference type="EMBL" id="SNRX01000039">
    <property type="protein sequence ID" value="KAA6300908.1"/>
    <property type="molecule type" value="Genomic_DNA"/>
</dbReference>
<name>A0A5M8NWZ4_9BACT</name>
<accession>A0A5M8NWZ4</accession>
<dbReference type="GO" id="GO:0005975">
    <property type="term" value="P:carbohydrate metabolic process"/>
    <property type="evidence" value="ECO:0007669"/>
    <property type="project" value="UniProtKB-ARBA"/>
</dbReference>
<comment type="caution">
    <text evidence="1">The sequence shown here is derived from an EMBL/GenBank/DDBJ whole genome shotgun (WGS) entry which is preliminary data.</text>
</comment>
<dbReference type="Proteomes" id="UP000324575">
    <property type="component" value="Unassembled WGS sequence"/>
</dbReference>
<evidence type="ECO:0000313" key="1">
    <source>
        <dbReference type="EMBL" id="KAA6300908.1"/>
    </source>
</evidence>
<dbReference type="InterPro" id="IPR013320">
    <property type="entry name" value="ConA-like_dom_sf"/>
</dbReference>
<evidence type="ECO:0000313" key="2">
    <source>
        <dbReference type="Proteomes" id="UP000324575"/>
    </source>
</evidence>
<sequence length="401" mass="45039">MDASNVILNLPFDESVGSTIAYDYSQSRADGQVFGAQFVSGKNGNAIRFGGKDTCEVPNNVLPDLNVDFSILMWVQNIQIECGSPEKLIWLLNFTGFNNYVEVPIEAKPGTWLPLALTHSGAVFHFYVNASLIRTITKEGTLIGVSLNQDYYGGDYGLALLDDVRLYHIALTQSELIQEAANSKRQTYLIDGVDFKEYGVYVSESEGVINRPRLKNTASLSWDDYHGESVDLTHKFYEPREITLSCFIKAGSKSEFIMRVFTFEQLFDRQGTQRLVIDVHPTKPLIYEVYCKDEITLSKKWNDGLMVGTFQLKLVEPEPVKRVLKHIGVSEATRTCTVTLTTQKLVTIYWGDGLVDFDISGENLTISHHYADNGEYFPVITGCIDEISSFATNAIIVWNKL</sequence>
<dbReference type="Pfam" id="PF13385">
    <property type="entry name" value="Laminin_G_3"/>
    <property type="match status" value="1"/>
</dbReference>
<dbReference type="SUPFAM" id="SSF49899">
    <property type="entry name" value="Concanavalin A-like lectins/glucanases"/>
    <property type="match status" value="1"/>
</dbReference>
<reference evidence="1 2" key="1">
    <citation type="submission" date="2019-03" db="EMBL/GenBank/DDBJ databases">
        <title>Single cell metagenomics reveals metabolic interactions within the superorganism composed of flagellate Streblomastix strix and complex community of Bacteroidetes bacteria on its surface.</title>
        <authorList>
            <person name="Treitli S.C."/>
            <person name="Kolisko M."/>
            <person name="Husnik F."/>
            <person name="Keeling P."/>
            <person name="Hampl V."/>
        </authorList>
    </citation>
    <scope>NUCLEOTIDE SEQUENCE [LARGE SCALE GENOMIC DNA]</scope>
    <source>
        <strain evidence="1">St1</strain>
    </source>
</reference>
<protein>
    <recommendedName>
        <fullName evidence="3">LamG domain-containing protein</fullName>
    </recommendedName>
</protein>
<dbReference type="GO" id="GO:0004553">
    <property type="term" value="F:hydrolase activity, hydrolyzing O-glycosyl compounds"/>
    <property type="evidence" value="ECO:0007669"/>
    <property type="project" value="UniProtKB-ARBA"/>
</dbReference>
<organism evidence="1 2">
    <name type="scientific">Candidatus Ordinivivax streblomastigis</name>
    <dbReference type="NCBI Taxonomy" id="2540710"/>
    <lineage>
        <taxon>Bacteria</taxon>
        <taxon>Pseudomonadati</taxon>
        <taxon>Bacteroidota</taxon>
        <taxon>Bacteroidia</taxon>
        <taxon>Bacteroidales</taxon>
        <taxon>Candidatus Ordinivivax</taxon>
    </lineage>
</organism>
<evidence type="ECO:0008006" key="3">
    <source>
        <dbReference type="Google" id="ProtNLM"/>
    </source>
</evidence>
<proteinExistence type="predicted"/>
<dbReference type="Gene3D" id="2.60.120.200">
    <property type="match status" value="2"/>
</dbReference>